<keyword evidence="3" id="KW-1185">Reference proteome</keyword>
<organism evidence="2 3">
    <name type="scientific">Zizania palustris</name>
    <name type="common">Northern wild rice</name>
    <dbReference type="NCBI Taxonomy" id="103762"/>
    <lineage>
        <taxon>Eukaryota</taxon>
        <taxon>Viridiplantae</taxon>
        <taxon>Streptophyta</taxon>
        <taxon>Embryophyta</taxon>
        <taxon>Tracheophyta</taxon>
        <taxon>Spermatophyta</taxon>
        <taxon>Magnoliopsida</taxon>
        <taxon>Liliopsida</taxon>
        <taxon>Poales</taxon>
        <taxon>Poaceae</taxon>
        <taxon>BOP clade</taxon>
        <taxon>Oryzoideae</taxon>
        <taxon>Oryzeae</taxon>
        <taxon>Zizaniinae</taxon>
        <taxon>Zizania</taxon>
    </lineage>
</organism>
<feature type="region of interest" description="Disordered" evidence="1">
    <location>
        <begin position="49"/>
        <end position="75"/>
    </location>
</feature>
<dbReference type="AlphaFoldDB" id="A0A8J6BRT4"/>
<dbReference type="EMBL" id="JAAALK010000081">
    <property type="protein sequence ID" value="KAG8090820.1"/>
    <property type="molecule type" value="Genomic_DNA"/>
</dbReference>
<feature type="region of interest" description="Disordered" evidence="1">
    <location>
        <begin position="1"/>
        <end position="21"/>
    </location>
</feature>
<name>A0A8J6BRT4_ZIZPA</name>
<evidence type="ECO:0000313" key="3">
    <source>
        <dbReference type="Proteomes" id="UP000729402"/>
    </source>
</evidence>
<gene>
    <name evidence="2" type="ORF">GUJ93_ZPchr0011g27189</name>
</gene>
<reference evidence="2" key="2">
    <citation type="submission" date="2021-02" db="EMBL/GenBank/DDBJ databases">
        <authorList>
            <person name="Kimball J.A."/>
            <person name="Haas M.W."/>
            <person name="Macchietto M."/>
            <person name="Kono T."/>
            <person name="Duquette J."/>
            <person name="Shao M."/>
        </authorList>
    </citation>
    <scope>NUCLEOTIDE SEQUENCE</scope>
    <source>
        <tissue evidence="2">Fresh leaf tissue</tissue>
    </source>
</reference>
<sequence>MGSRAHGSHGQSSSGQRFDTPVGDGGLRLGVVLASVAWLHPLWLRRSAPPASRLQTPVRHPSPQYRLPSPVRRSTAAHHVLAGNPGCRLPRPLELGDSKPEALKPRTATRQTPVLAACRLAVALPRTPVSACCCCGFEKSLTQLAS</sequence>
<dbReference type="Proteomes" id="UP000729402">
    <property type="component" value="Unassembled WGS sequence"/>
</dbReference>
<protein>
    <submittedName>
        <fullName evidence="2">Uncharacterized protein</fullName>
    </submittedName>
</protein>
<comment type="caution">
    <text evidence="2">The sequence shown here is derived from an EMBL/GenBank/DDBJ whole genome shotgun (WGS) entry which is preliminary data.</text>
</comment>
<accession>A0A8J6BRT4</accession>
<reference evidence="2" key="1">
    <citation type="journal article" date="2021" name="bioRxiv">
        <title>Whole Genome Assembly and Annotation of Northern Wild Rice, Zizania palustris L., Supports a Whole Genome Duplication in the Zizania Genus.</title>
        <authorList>
            <person name="Haas M."/>
            <person name="Kono T."/>
            <person name="Macchietto M."/>
            <person name="Millas R."/>
            <person name="McGilp L."/>
            <person name="Shao M."/>
            <person name="Duquette J."/>
            <person name="Hirsch C.N."/>
            <person name="Kimball J."/>
        </authorList>
    </citation>
    <scope>NUCLEOTIDE SEQUENCE</scope>
    <source>
        <tissue evidence="2">Fresh leaf tissue</tissue>
    </source>
</reference>
<evidence type="ECO:0000256" key="1">
    <source>
        <dbReference type="SAM" id="MobiDB-lite"/>
    </source>
</evidence>
<evidence type="ECO:0000313" key="2">
    <source>
        <dbReference type="EMBL" id="KAG8090820.1"/>
    </source>
</evidence>
<proteinExistence type="predicted"/>
<feature type="compositionally biased region" description="Low complexity" evidence="1">
    <location>
        <begin position="1"/>
        <end position="17"/>
    </location>
</feature>